<protein>
    <submittedName>
        <fullName evidence="1">Uncharacterized protein</fullName>
    </submittedName>
</protein>
<sequence length="100" mass="11590">MTEISPNHPVDEEKKKRLEAKGWKVGTVAEFLQLTPEEAMLVEIKLALSRNNQEFLVEIREANDFWSALQDFRQRVDLESIDDDTFENLRDKSPGSKVDL</sequence>
<accession>A0A7Z9C3B0</accession>
<evidence type="ECO:0000313" key="1">
    <source>
        <dbReference type="EMBL" id="VXD24511.1"/>
    </source>
</evidence>
<dbReference type="RefSeq" id="WP_197047542.1">
    <property type="nucleotide sequence ID" value="NZ_LR734882.1"/>
</dbReference>
<comment type="caution">
    <text evidence="1">The sequence shown here is derived from an EMBL/GenBank/DDBJ whole genome shotgun (WGS) entry which is preliminary data.</text>
</comment>
<proteinExistence type="predicted"/>
<reference evidence="1" key="1">
    <citation type="submission" date="2019-10" db="EMBL/GenBank/DDBJ databases">
        <authorList>
            <consortium name="Genoscope - CEA"/>
            <person name="William W."/>
        </authorList>
    </citation>
    <scope>NUCLEOTIDE SEQUENCE [LARGE SCALE GENOMIC DNA]</scope>
    <source>
        <strain evidence="1">BBR_PRJEB10992</strain>
    </source>
</reference>
<gene>
    <name evidence="1" type="ORF">PL8927_820087</name>
</gene>
<dbReference type="AlphaFoldDB" id="A0A7Z9C3B0"/>
<evidence type="ECO:0000313" key="2">
    <source>
        <dbReference type="Proteomes" id="UP000184550"/>
    </source>
</evidence>
<organism evidence="1 2">
    <name type="scientific">Planktothrix serta PCC 8927</name>
    <dbReference type="NCBI Taxonomy" id="671068"/>
    <lineage>
        <taxon>Bacteria</taxon>
        <taxon>Bacillati</taxon>
        <taxon>Cyanobacteriota</taxon>
        <taxon>Cyanophyceae</taxon>
        <taxon>Oscillatoriophycideae</taxon>
        <taxon>Oscillatoriales</taxon>
        <taxon>Microcoleaceae</taxon>
        <taxon>Planktothrix</taxon>
    </lineage>
</organism>
<name>A0A7Z9C3B0_9CYAN</name>
<dbReference type="Proteomes" id="UP000184550">
    <property type="component" value="Unassembled WGS sequence"/>
</dbReference>
<keyword evidence="2" id="KW-1185">Reference proteome</keyword>
<dbReference type="EMBL" id="CZCU02000160">
    <property type="protein sequence ID" value="VXD24511.1"/>
    <property type="molecule type" value="Genomic_DNA"/>
</dbReference>